<gene>
    <name evidence="3" type="ORF">scyTo_0024753</name>
</gene>
<dbReference type="GO" id="GO:0004523">
    <property type="term" value="F:RNA-DNA hybrid ribonuclease activity"/>
    <property type="evidence" value="ECO:0007669"/>
    <property type="project" value="InterPro"/>
</dbReference>
<dbReference type="PROSITE" id="PS50879">
    <property type="entry name" value="RNASE_H_1"/>
    <property type="match status" value="1"/>
</dbReference>
<dbReference type="EMBL" id="BFAA01055196">
    <property type="protein sequence ID" value="GCB83942.1"/>
    <property type="molecule type" value="Genomic_DNA"/>
</dbReference>
<dbReference type="InterPro" id="IPR036397">
    <property type="entry name" value="RNaseH_sf"/>
</dbReference>
<comment type="caution">
    <text evidence="3">The sequence shown here is derived from an EMBL/GenBank/DDBJ whole genome shotgun (WGS) entry which is preliminary data.</text>
</comment>
<reference evidence="3 4" key="1">
    <citation type="journal article" date="2018" name="Nat. Ecol. Evol.">
        <title>Shark genomes provide insights into elasmobranch evolution and the origin of vertebrates.</title>
        <authorList>
            <person name="Hara Y"/>
            <person name="Yamaguchi K"/>
            <person name="Onimaru K"/>
            <person name="Kadota M"/>
            <person name="Koyanagi M"/>
            <person name="Keeley SD"/>
            <person name="Tatsumi K"/>
            <person name="Tanaka K"/>
            <person name="Motone F"/>
            <person name="Kageyama Y"/>
            <person name="Nozu R"/>
            <person name="Adachi N"/>
            <person name="Nishimura O"/>
            <person name="Nakagawa R"/>
            <person name="Tanegashima C"/>
            <person name="Kiyatake I"/>
            <person name="Matsumoto R"/>
            <person name="Murakumo K"/>
            <person name="Nishida K"/>
            <person name="Terakita A"/>
            <person name="Kuratani S"/>
            <person name="Sato K"/>
            <person name="Hyodo S Kuraku.S."/>
        </authorList>
    </citation>
    <scope>NUCLEOTIDE SEQUENCE [LARGE SCALE GENOMIC DNA]</scope>
</reference>
<dbReference type="Pfam" id="PF00075">
    <property type="entry name" value="RNase_H"/>
    <property type="match status" value="1"/>
</dbReference>
<sequence>MFTCNSYTEYLAIWSRRGYTSLDGKPLATKPLLEKIVAAVGEGGDRYIHKVKAHSKTEPRGEGNQRADSLTREGARTGIAWDPYEEGQLAAVTGQLRRGDRGTGLASDLAIVQRQDPELKKAITALGRQEK</sequence>
<evidence type="ECO:0000313" key="4">
    <source>
        <dbReference type="Proteomes" id="UP000288216"/>
    </source>
</evidence>
<dbReference type="Proteomes" id="UP000288216">
    <property type="component" value="Unassembled WGS sequence"/>
</dbReference>
<dbReference type="OrthoDB" id="8947436at2759"/>
<evidence type="ECO:0000259" key="2">
    <source>
        <dbReference type="PROSITE" id="PS50879"/>
    </source>
</evidence>
<organism evidence="3 4">
    <name type="scientific">Scyliorhinus torazame</name>
    <name type="common">Cloudy catshark</name>
    <name type="synonym">Catulus torazame</name>
    <dbReference type="NCBI Taxonomy" id="75743"/>
    <lineage>
        <taxon>Eukaryota</taxon>
        <taxon>Metazoa</taxon>
        <taxon>Chordata</taxon>
        <taxon>Craniata</taxon>
        <taxon>Vertebrata</taxon>
        <taxon>Chondrichthyes</taxon>
        <taxon>Elasmobranchii</taxon>
        <taxon>Galeomorphii</taxon>
        <taxon>Galeoidea</taxon>
        <taxon>Carcharhiniformes</taxon>
        <taxon>Scyliorhinidae</taxon>
        <taxon>Scyliorhinus</taxon>
    </lineage>
</organism>
<name>A0A401QF22_SCYTO</name>
<evidence type="ECO:0000256" key="1">
    <source>
        <dbReference type="SAM" id="MobiDB-lite"/>
    </source>
</evidence>
<dbReference type="InterPro" id="IPR002156">
    <property type="entry name" value="RNaseH_domain"/>
</dbReference>
<dbReference type="InterPro" id="IPR012337">
    <property type="entry name" value="RNaseH-like_sf"/>
</dbReference>
<feature type="non-terminal residue" evidence="3">
    <location>
        <position position="131"/>
    </location>
</feature>
<dbReference type="SUPFAM" id="SSF53098">
    <property type="entry name" value="Ribonuclease H-like"/>
    <property type="match status" value="1"/>
</dbReference>
<protein>
    <recommendedName>
        <fullName evidence="2">RNase H type-1 domain-containing protein</fullName>
    </recommendedName>
</protein>
<feature type="domain" description="RNase H type-1" evidence="2">
    <location>
        <begin position="1"/>
        <end position="76"/>
    </location>
</feature>
<feature type="region of interest" description="Disordered" evidence="1">
    <location>
        <begin position="52"/>
        <end position="73"/>
    </location>
</feature>
<proteinExistence type="predicted"/>
<dbReference type="AlphaFoldDB" id="A0A401QF22"/>
<accession>A0A401QF22</accession>
<feature type="compositionally biased region" description="Basic and acidic residues" evidence="1">
    <location>
        <begin position="55"/>
        <end position="73"/>
    </location>
</feature>
<dbReference type="GO" id="GO:0003676">
    <property type="term" value="F:nucleic acid binding"/>
    <property type="evidence" value="ECO:0007669"/>
    <property type="project" value="InterPro"/>
</dbReference>
<dbReference type="Gene3D" id="3.30.420.10">
    <property type="entry name" value="Ribonuclease H-like superfamily/Ribonuclease H"/>
    <property type="match status" value="1"/>
</dbReference>
<evidence type="ECO:0000313" key="3">
    <source>
        <dbReference type="EMBL" id="GCB83942.1"/>
    </source>
</evidence>
<keyword evidence="4" id="KW-1185">Reference proteome</keyword>